<dbReference type="AlphaFoldDB" id="A0A2C9D2X4"/>
<evidence type="ECO:0000313" key="3">
    <source>
        <dbReference type="EMBL" id="SON54616.1"/>
    </source>
</evidence>
<reference evidence="4" key="1">
    <citation type="submission" date="2017-09" db="EMBL/GenBank/DDBJ databases">
        <title>Genome sequence of Nannocystis excedens DSM 71.</title>
        <authorList>
            <person name="Blom J."/>
        </authorList>
    </citation>
    <scope>NUCLEOTIDE SEQUENCE [LARGE SCALE GENOMIC DNA]</scope>
    <source>
        <strain evidence="4">type strain: E19</strain>
    </source>
</reference>
<evidence type="ECO:0000313" key="4">
    <source>
        <dbReference type="Proteomes" id="UP000223606"/>
    </source>
</evidence>
<keyword evidence="4" id="KW-1185">Reference proteome</keyword>
<proteinExistence type="predicted"/>
<gene>
    <name evidence="3" type="ORF">HDIA_1075</name>
</gene>
<accession>A0A2C9D2X4</accession>
<dbReference type="Proteomes" id="UP000223606">
    <property type="component" value="Chromosome 1"/>
</dbReference>
<feature type="region of interest" description="Disordered" evidence="1">
    <location>
        <begin position="200"/>
        <end position="222"/>
    </location>
</feature>
<dbReference type="EMBL" id="LT960614">
    <property type="protein sequence ID" value="SON54616.1"/>
    <property type="molecule type" value="Genomic_DNA"/>
</dbReference>
<protein>
    <submittedName>
        <fullName evidence="3">Uncharacterized protein</fullName>
    </submittedName>
</protein>
<feature type="compositionally biased region" description="Low complexity" evidence="1">
    <location>
        <begin position="203"/>
        <end position="222"/>
    </location>
</feature>
<organism evidence="3 4">
    <name type="scientific">Hartmannibacter diazotrophicus</name>
    <dbReference type="NCBI Taxonomy" id="1482074"/>
    <lineage>
        <taxon>Bacteria</taxon>
        <taxon>Pseudomonadati</taxon>
        <taxon>Pseudomonadota</taxon>
        <taxon>Alphaproteobacteria</taxon>
        <taxon>Hyphomicrobiales</taxon>
        <taxon>Pleomorphomonadaceae</taxon>
        <taxon>Hartmannibacter</taxon>
    </lineage>
</organism>
<evidence type="ECO:0000256" key="1">
    <source>
        <dbReference type="SAM" id="MobiDB-lite"/>
    </source>
</evidence>
<sequence>MFLPRCLRGAAFLACAFAVLEMTGVPALAGELVDHATTAEKLLGEDKPVQALAEMEAAFNAAWDLAPLGFSEALFVAARPAGFGIYDARPSNIFKEGEDMLVYAEPFGFGYGRDGELFLIDFKADFELRTPTGQVLHQQDGFADLKMRSRRRNKEFQVFITYNFSGLKQGDYVLVTRLHDLHSDKVASFDLPFTIVPGDSSSTPPAGNATTGATPAPAAPAQ</sequence>
<feature type="chain" id="PRO_5013265546" evidence="2">
    <location>
        <begin position="30"/>
        <end position="222"/>
    </location>
</feature>
<dbReference type="KEGG" id="hdi:HDIA_1075"/>
<feature type="signal peptide" evidence="2">
    <location>
        <begin position="1"/>
        <end position="29"/>
    </location>
</feature>
<keyword evidence="2" id="KW-0732">Signal</keyword>
<evidence type="ECO:0000256" key="2">
    <source>
        <dbReference type="SAM" id="SignalP"/>
    </source>
</evidence>
<name>A0A2C9D2X4_9HYPH</name>